<organism evidence="1">
    <name type="scientific">Rhizophora mucronata</name>
    <name type="common">Asiatic mangrove</name>
    <dbReference type="NCBI Taxonomy" id="61149"/>
    <lineage>
        <taxon>Eukaryota</taxon>
        <taxon>Viridiplantae</taxon>
        <taxon>Streptophyta</taxon>
        <taxon>Embryophyta</taxon>
        <taxon>Tracheophyta</taxon>
        <taxon>Spermatophyta</taxon>
        <taxon>Magnoliopsida</taxon>
        <taxon>eudicotyledons</taxon>
        <taxon>Gunneridae</taxon>
        <taxon>Pentapetalae</taxon>
        <taxon>rosids</taxon>
        <taxon>fabids</taxon>
        <taxon>Malpighiales</taxon>
        <taxon>Rhizophoraceae</taxon>
        <taxon>Rhizophora</taxon>
    </lineage>
</organism>
<sequence length="34" mass="3797">MSLQSIDNSNQYIVAPSIRIKSKHNTQLAESYCG</sequence>
<name>A0A2P2PWL9_RHIMU</name>
<accession>A0A2P2PWL9</accession>
<dbReference type="AlphaFoldDB" id="A0A2P2PWL9"/>
<dbReference type="EMBL" id="GGEC01078662">
    <property type="protein sequence ID" value="MBX59146.1"/>
    <property type="molecule type" value="Transcribed_RNA"/>
</dbReference>
<proteinExistence type="predicted"/>
<evidence type="ECO:0000313" key="1">
    <source>
        <dbReference type="EMBL" id="MBX59146.1"/>
    </source>
</evidence>
<reference evidence="1" key="1">
    <citation type="submission" date="2018-02" db="EMBL/GenBank/DDBJ databases">
        <title>Rhizophora mucronata_Transcriptome.</title>
        <authorList>
            <person name="Meera S.P."/>
            <person name="Sreeshan A."/>
            <person name="Augustine A."/>
        </authorList>
    </citation>
    <scope>NUCLEOTIDE SEQUENCE</scope>
    <source>
        <tissue evidence="1">Leaf</tissue>
    </source>
</reference>
<protein>
    <submittedName>
        <fullName evidence="1">Uncharacterized protein</fullName>
    </submittedName>
</protein>